<dbReference type="Proteomes" id="UP001227192">
    <property type="component" value="Unassembled WGS sequence"/>
</dbReference>
<sequence>MPAEFQYATGTYNSLLYKDSHTPKLAAKRSANSLHILFTFPSHSLHIQIGFNSDSLQIQFRLNLGSVQIKII</sequence>
<dbReference type="AlphaFoldDB" id="A0AAI9T4J0"/>
<name>A0AAI9T4J0_PENTH</name>
<reference evidence="1" key="2">
    <citation type="journal article" date="2016" name="Fungal Biol.">
        <title>Ochratoxin A production by Penicillium thymicola.</title>
        <authorList>
            <person name="Nguyen H.D.T."/>
            <person name="McMullin D.R."/>
            <person name="Ponomareva E."/>
            <person name="Riley R."/>
            <person name="Pomraning K.R."/>
            <person name="Baker S.E."/>
            <person name="Seifert K.A."/>
        </authorList>
    </citation>
    <scope>NUCLEOTIDE SEQUENCE</scope>
    <source>
        <strain evidence="1">DAOM 180753</strain>
    </source>
</reference>
<comment type="caution">
    <text evidence="1">The sequence shown here is derived from an EMBL/GenBank/DDBJ whole genome shotgun (WGS) entry which is preliminary data.</text>
</comment>
<organism evidence="1 2">
    <name type="scientific">Penicillium thymicola</name>
    <dbReference type="NCBI Taxonomy" id="293382"/>
    <lineage>
        <taxon>Eukaryota</taxon>
        <taxon>Fungi</taxon>
        <taxon>Dikarya</taxon>
        <taxon>Ascomycota</taxon>
        <taxon>Pezizomycotina</taxon>
        <taxon>Eurotiomycetes</taxon>
        <taxon>Eurotiomycetidae</taxon>
        <taxon>Eurotiales</taxon>
        <taxon>Aspergillaceae</taxon>
        <taxon>Penicillium</taxon>
    </lineage>
</organism>
<evidence type="ECO:0000313" key="1">
    <source>
        <dbReference type="EMBL" id="KAJ9480541.1"/>
    </source>
</evidence>
<accession>A0AAI9T4J0</accession>
<dbReference type="EMBL" id="LACB01001335">
    <property type="protein sequence ID" value="KAJ9480541.1"/>
    <property type="molecule type" value="Genomic_DNA"/>
</dbReference>
<keyword evidence="2" id="KW-1185">Reference proteome</keyword>
<protein>
    <submittedName>
        <fullName evidence="1">Uncharacterized protein</fullName>
    </submittedName>
</protein>
<gene>
    <name evidence="1" type="ORF">VN97_g13014</name>
</gene>
<proteinExistence type="predicted"/>
<reference evidence="1" key="1">
    <citation type="submission" date="2015-06" db="EMBL/GenBank/DDBJ databases">
        <authorList>
            <person name="Nguyen H."/>
        </authorList>
    </citation>
    <scope>NUCLEOTIDE SEQUENCE</scope>
    <source>
        <strain evidence="1">DAOM 180753</strain>
    </source>
</reference>
<evidence type="ECO:0000313" key="2">
    <source>
        <dbReference type="Proteomes" id="UP001227192"/>
    </source>
</evidence>